<evidence type="ECO:0000313" key="2">
    <source>
        <dbReference type="EMBL" id="KEY69028.1"/>
    </source>
</evidence>
<dbReference type="AlphaFoldDB" id="A0A084AUP9"/>
<name>A0A084AUP9_STACB</name>
<dbReference type="HOGENOM" id="CLU_1939491_0_0_1"/>
<proteinExistence type="predicted"/>
<evidence type="ECO:0000313" key="3">
    <source>
        <dbReference type="Proteomes" id="UP000028045"/>
    </source>
</evidence>
<reference evidence="2 3" key="1">
    <citation type="journal article" date="2014" name="BMC Genomics">
        <title>Comparative genome sequencing reveals chemotype-specific gene clusters in the toxigenic black mold Stachybotrys.</title>
        <authorList>
            <person name="Semeiks J."/>
            <person name="Borek D."/>
            <person name="Otwinowski Z."/>
            <person name="Grishin N.V."/>
        </authorList>
    </citation>
    <scope>NUCLEOTIDE SEQUENCE [LARGE SCALE GENOMIC DNA]</scope>
    <source>
        <strain evidence="3">CBS 109288 / IBT 7711</strain>
    </source>
</reference>
<gene>
    <name evidence="2" type="ORF">S7711_10694</name>
</gene>
<feature type="region of interest" description="Disordered" evidence="1">
    <location>
        <begin position="59"/>
        <end position="107"/>
    </location>
</feature>
<keyword evidence="3" id="KW-1185">Reference proteome</keyword>
<evidence type="ECO:0000256" key="1">
    <source>
        <dbReference type="SAM" id="MobiDB-lite"/>
    </source>
</evidence>
<accession>A0A084AUP9</accession>
<dbReference type="EMBL" id="KL648554">
    <property type="protein sequence ID" value="KEY69028.1"/>
    <property type="molecule type" value="Genomic_DNA"/>
</dbReference>
<sequence>MMQSRLTHPACSLRGDALFLLDVGRVSRTALLPSGFEPLRAGPACETVSSSSPAVALWGWGDPGKEMRPTGPGGAVTRDKRSSNDAAAYGKAWSGVQTSVSPDPGRRLTDRRAQQVIIRPISVGFFLAPF</sequence>
<dbReference type="Proteomes" id="UP000028045">
    <property type="component" value="Unassembled WGS sequence"/>
</dbReference>
<protein>
    <submittedName>
        <fullName evidence="2">Uncharacterized protein</fullName>
    </submittedName>
</protein>
<organism evidence="2 3">
    <name type="scientific">Stachybotrys chartarum (strain CBS 109288 / IBT 7711)</name>
    <name type="common">Toxic black mold</name>
    <name type="synonym">Stilbospora chartarum</name>
    <dbReference type="NCBI Taxonomy" id="1280523"/>
    <lineage>
        <taxon>Eukaryota</taxon>
        <taxon>Fungi</taxon>
        <taxon>Dikarya</taxon>
        <taxon>Ascomycota</taxon>
        <taxon>Pezizomycotina</taxon>
        <taxon>Sordariomycetes</taxon>
        <taxon>Hypocreomycetidae</taxon>
        <taxon>Hypocreales</taxon>
        <taxon>Stachybotryaceae</taxon>
        <taxon>Stachybotrys</taxon>
    </lineage>
</organism>